<dbReference type="InterPro" id="IPR026569">
    <property type="entry name" value="Ribosomal_bL28"/>
</dbReference>
<comment type="similarity">
    <text evidence="1">Belongs to the bacterial ribosomal protein bL28 family.</text>
</comment>
<sequence length="302" mass="35699">MSLVKNLKNLTSLRPRPVITWDKSERIRRNKEIWDNKESIVHRLPLHYQHRHWKNVLMDIQPVHYRPPENRYQWDTQKLVEVETEHYPILPIKPIESDHGLWGGEGVVKGYIESKPFTKKKVLPRLWLPKLWFPKLKTVILYSEVLDSHMEIIVTERALRLIDAAYGLDNYLLETPEVDINSKLGLQLKRQILISLAKQSYAADDPEQHSYIKEKYSRFVIPLEEAEWVGLDLNEACRKQQDLEDNTRPEPLKYKFERELMNQLESGDAPLEDDQFKPQKSLFGEKLLGSVMNPLARRMKVF</sequence>
<dbReference type="Proteomes" id="UP000887577">
    <property type="component" value="Unplaced"/>
</dbReference>
<keyword evidence="3" id="KW-0687">Ribonucleoprotein</keyword>
<dbReference type="SUPFAM" id="SSF143800">
    <property type="entry name" value="L28p-like"/>
    <property type="match status" value="1"/>
</dbReference>
<reference evidence="7" key="1">
    <citation type="submission" date="2022-11" db="UniProtKB">
        <authorList>
            <consortium name="WormBaseParasite"/>
        </authorList>
    </citation>
    <scope>IDENTIFICATION</scope>
</reference>
<dbReference type="WBParaSite" id="PSU_v2.g6531.t1">
    <property type="protein sequence ID" value="PSU_v2.g6531.t1"/>
    <property type="gene ID" value="PSU_v2.g6531"/>
</dbReference>
<dbReference type="PANTHER" id="PTHR13528">
    <property type="entry name" value="39S RIBOSOMAL PROTEIN L28, MITOCHONDRIAL"/>
    <property type="match status" value="1"/>
</dbReference>
<evidence type="ECO:0000256" key="5">
    <source>
        <dbReference type="ARBA" id="ARBA00035538"/>
    </source>
</evidence>
<dbReference type="GO" id="GO:0005762">
    <property type="term" value="C:mitochondrial large ribosomal subunit"/>
    <property type="evidence" value="ECO:0007669"/>
    <property type="project" value="TreeGrafter"/>
</dbReference>
<dbReference type="PANTHER" id="PTHR13528:SF2">
    <property type="entry name" value="LARGE RIBOSOMAL SUBUNIT PROTEIN BL28M"/>
    <property type="match status" value="1"/>
</dbReference>
<protein>
    <recommendedName>
        <fullName evidence="4">Large ribosomal subunit protein bL28m</fullName>
    </recommendedName>
    <alternativeName>
        <fullName evidence="5">39S ribosomal protein L28, mitochondrial</fullName>
    </alternativeName>
</protein>
<evidence type="ECO:0000256" key="1">
    <source>
        <dbReference type="ARBA" id="ARBA00008760"/>
    </source>
</evidence>
<dbReference type="InterPro" id="IPR034704">
    <property type="entry name" value="Ribosomal_bL28/bL31-like_sf"/>
</dbReference>
<evidence type="ECO:0000256" key="4">
    <source>
        <dbReference type="ARBA" id="ARBA00035269"/>
    </source>
</evidence>
<evidence type="ECO:0000256" key="2">
    <source>
        <dbReference type="ARBA" id="ARBA00022980"/>
    </source>
</evidence>
<keyword evidence="2" id="KW-0689">Ribosomal protein</keyword>
<dbReference type="GO" id="GO:0003735">
    <property type="term" value="F:structural constituent of ribosome"/>
    <property type="evidence" value="ECO:0007669"/>
    <property type="project" value="InterPro"/>
</dbReference>
<evidence type="ECO:0000313" key="6">
    <source>
        <dbReference type="Proteomes" id="UP000887577"/>
    </source>
</evidence>
<evidence type="ECO:0000313" key="7">
    <source>
        <dbReference type="WBParaSite" id="PSU_v2.g6531.t1"/>
    </source>
</evidence>
<accession>A0A914Z2E6</accession>
<evidence type="ECO:0000256" key="3">
    <source>
        <dbReference type="ARBA" id="ARBA00023274"/>
    </source>
</evidence>
<name>A0A914Z2E6_9BILA</name>
<organism evidence="6 7">
    <name type="scientific">Panagrolaimus superbus</name>
    <dbReference type="NCBI Taxonomy" id="310955"/>
    <lineage>
        <taxon>Eukaryota</taxon>
        <taxon>Metazoa</taxon>
        <taxon>Ecdysozoa</taxon>
        <taxon>Nematoda</taxon>
        <taxon>Chromadorea</taxon>
        <taxon>Rhabditida</taxon>
        <taxon>Tylenchina</taxon>
        <taxon>Panagrolaimomorpha</taxon>
        <taxon>Panagrolaimoidea</taxon>
        <taxon>Panagrolaimidae</taxon>
        <taxon>Panagrolaimus</taxon>
    </lineage>
</organism>
<dbReference type="AlphaFoldDB" id="A0A914Z2E6"/>
<keyword evidence="6" id="KW-1185">Reference proteome</keyword>
<proteinExistence type="inferred from homology"/>